<accession>A0AAN8GBQ6</accession>
<dbReference type="AlphaFoldDB" id="A0AAN8GBQ6"/>
<dbReference type="EMBL" id="WIXE01006264">
    <property type="protein sequence ID" value="KAK5981443.1"/>
    <property type="molecule type" value="Genomic_DNA"/>
</dbReference>
<name>A0AAN8GBQ6_TRICO</name>
<sequence length="66" mass="7432">DFLEIRVCSEECLPVVVLAHCLEVEYRISLNKSPAHCLEVANRLARLLIGVDSLLDPCFHIDTLLI</sequence>
<comment type="caution">
    <text evidence="1">The sequence shown here is derived from an EMBL/GenBank/DDBJ whole genome shotgun (WGS) entry which is preliminary data.</text>
</comment>
<gene>
    <name evidence="1" type="ORF">GCK32_005509</name>
</gene>
<protein>
    <submittedName>
        <fullName evidence="1">Uncharacterized protein</fullName>
    </submittedName>
</protein>
<reference evidence="1 2" key="1">
    <citation type="submission" date="2019-10" db="EMBL/GenBank/DDBJ databases">
        <title>Assembly and Annotation for the nematode Trichostrongylus colubriformis.</title>
        <authorList>
            <person name="Martin J."/>
        </authorList>
    </citation>
    <scope>NUCLEOTIDE SEQUENCE [LARGE SCALE GENOMIC DNA]</scope>
    <source>
        <strain evidence="1">G859</strain>
        <tissue evidence="1">Whole worm</tissue>
    </source>
</reference>
<keyword evidence="2" id="KW-1185">Reference proteome</keyword>
<dbReference type="Proteomes" id="UP001331761">
    <property type="component" value="Unassembled WGS sequence"/>
</dbReference>
<evidence type="ECO:0000313" key="1">
    <source>
        <dbReference type="EMBL" id="KAK5981443.1"/>
    </source>
</evidence>
<feature type="non-terminal residue" evidence="1">
    <location>
        <position position="1"/>
    </location>
</feature>
<evidence type="ECO:0000313" key="2">
    <source>
        <dbReference type="Proteomes" id="UP001331761"/>
    </source>
</evidence>
<organism evidence="1 2">
    <name type="scientific">Trichostrongylus colubriformis</name>
    <name type="common">Black scour worm</name>
    <dbReference type="NCBI Taxonomy" id="6319"/>
    <lineage>
        <taxon>Eukaryota</taxon>
        <taxon>Metazoa</taxon>
        <taxon>Ecdysozoa</taxon>
        <taxon>Nematoda</taxon>
        <taxon>Chromadorea</taxon>
        <taxon>Rhabditida</taxon>
        <taxon>Rhabditina</taxon>
        <taxon>Rhabditomorpha</taxon>
        <taxon>Strongyloidea</taxon>
        <taxon>Trichostrongylidae</taxon>
        <taxon>Trichostrongylus</taxon>
    </lineage>
</organism>
<proteinExistence type="predicted"/>